<evidence type="ECO:0000259" key="2">
    <source>
        <dbReference type="Pfam" id="PF07589"/>
    </source>
</evidence>
<dbReference type="Pfam" id="PF07589">
    <property type="entry name" value="PEP-CTERM"/>
    <property type="match status" value="1"/>
</dbReference>
<organism evidence="3 4">
    <name type="scientific">Pseudoduganella buxea</name>
    <dbReference type="NCBI Taxonomy" id="1949069"/>
    <lineage>
        <taxon>Bacteria</taxon>
        <taxon>Pseudomonadati</taxon>
        <taxon>Pseudomonadota</taxon>
        <taxon>Betaproteobacteria</taxon>
        <taxon>Burkholderiales</taxon>
        <taxon>Oxalobacteraceae</taxon>
        <taxon>Telluria group</taxon>
        <taxon>Pseudoduganella</taxon>
    </lineage>
</organism>
<evidence type="ECO:0000313" key="3">
    <source>
        <dbReference type="EMBL" id="GGB95373.1"/>
    </source>
</evidence>
<gene>
    <name evidence="3" type="ORF">GCM10011572_16710</name>
</gene>
<reference evidence="4" key="1">
    <citation type="journal article" date="2019" name="Int. J. Syst. Evol. Microbiol.">
        <title>The Global Catalogue of Microorganisms (GCM) 10K type strain sequencing project: providing services to taxonomists for standard genome sequencing and annotation.</title>
        <authorList>
            <consortium name="The Broad Institute Genomics Platform"/>
            <consortium name="The Broad Institute Genome Sequencing Center for Infectious Disease"/>
            <person name="Wu L."/>
            <person name="Ma J."/>
        </authorList>
    </citation>
    <scope>NUCLEOTIDE SEQUENCE [LARGE SCALE GENOMIC DNA]</scope>
    <source>
        <strain evidence="4">CGMCC 1.15931</strain>
    </source>
</reference>
<feature type="domain" description="Ice-binding protein C-terminal" evidence="2">
    <location>
        <begin position="192"/>
        <end position="216"/>
    </location>
</feature>
<dbReference type="NCBIfam" id="TIGR02595">
    <property type="entry name" value="PEP_CTERM"/>
    <property type="match status" value="1"/>
</dbReference>
<keyword evidence="4" id="KW-1185">Reference proteome</keyword>
<accession>A0ABQ1KGS7</accession>
<keyword evidence="1" id="KW-0732">Signal</keyword>
<protein>
    <recommendedName>
        <fullName evidence="2">Ice-binding protein C-terminal domain-containing protein</fullName>
    </recommendedName>
</protein>
<sequence>MKPWLISAALLLASNCAATPVVLTSSSSGLVNFTGLQNTANVLADVGWGEDYQLTTSFAYDTDSVTGQGPTKQTVTGEVTLNLAHGFFPETIRLVNLGTATTTYTPIDENGNGGRMQLVIAFADPDDPRWSYQLVRSFDWLPGDRPGESLLEQVRYANLIAAGGESIGVEENGTHLSYMSMGGGATQLTISPVPEPATYGMLLAGLAGVGLYARRRKAA</sequence>
<dbReference type="InterPro" id="IPR013424">
    <property type="entry name" value="Ice-binding_C"/>
</dbReference>
<dbReference type="EMBL" id="BMKG01000005">
    <property type="protein sequence ID" value="GGB95373.1"/>
    <property type="molecule type" value="Genomic_DNA"/>
</dbReference>
<evidence type="ECO:0000313" key="4">
    <source>
        <dbReference type="Proteomes" id="UP000622638"/>
    </source>
</evidence>
<feature type="signal peptide" evidence="1">
    <location>
        <begin position="1"/>
        <end position="18"/>
    </location>
</feature>
<dbReference type="Proteomes" id="UP000622638">
    <property type="component" value="Unassembled WGS sequence"/>
</dbReference>
<comment type="caution">
    <text evidence="3">The sequence shown here is derived from an EMBL/GenBank/DDBJ whole genome shotgun (WGS) entry which is preliminary data.</text>
</comment>
<dbReference type="RefSeq" id="WP_229417694.1">
    <property type="nucleotide sequence ID" value="NZ_BMKG01000005.1"/>
</dbReference>
<name>A0ABQ1KGS7_9BURK</name>
<evidence type="ECO:0000256" key="1">
    <source>
        <dbReference type="SAM" id="SignalP"/>
    </source>
</evidence>
<feature type="chain" id="PRO_5047360848" description="Ice-binding protein C-terminal domain-containing protein" evidence="1">
    <location>
        <begin position="19"/>
        <end position="219"/>
    </location>
</feature>
<proteinExistence type="predicted"/>